<dbReference type="GO" id="GO:0005737">
    <property type="term" value="C:cytoplasm"/>
    <property type="evidence" value="ECO:0007669"/>
    <property type="project" value="TreeGrafter"/>
</dbReference>
<evidence type="ECO:0000256" key="17">
    <source>
        <dbReference type="ARBA" id="ARBA00049161"/>
    </source>
</evidence>
<dbReference type="Pfam" id="PF08245">
    <property type="entry name" value="Mur_ligase_M"/>
    <property type="match status" value="1"/>
</dbReference>
<dbReference type="InterPro" id="IPR018109">
    <property type="entry name" value="Folylpolyglutamate_synth_CS"/>
</dbReference>
<evidence type="ECO:0000256" key="9">
    <source>
        <dbReference type="ARBA" id="ARBA00022723"/>
    </source>
</evidence>
<dbReference type="InterPro" id="IPR036565">
    <property type="entry name" value="Mur-like_cat_sf"/>
</dbReference>
<dbReference type="NCBIfam" id="TIGR01499">
    <property type="entry name" value="folC"/>
    <property type="match status" value="1"/>
</dbReference>
<dbReference type="SUPFAM" id="SSF53623">
    <property type="entry name" value="MurD-like peptide ligases, catalytic domain"/>
    <property type="match status" value="1"/>
</dbReference>
<evidence type="ECO:0000256" key="18">
    <source>
        <dbReference type="PIRNR" id="PIRNR001563"/>
    </source>
</evidence>
<comment type="cofactor">
    <cofactor evidence="1">
        <name>Mg(2+)</name>
        <dbReference type="ChEBI" id="CHEBI:18420"/>
    </cofactor>
</comment>
<keyword evidence="10 18" id="KW-0547">Nucleotide-binding</keyword>
<dbReference type="OrthoDB" id="9809356at2"/>
<keyword evidence="13" id="KW-0289">Folate biosynthesis</keyword>
<dbReference type="Gene3D" id="3.90.190.20">
    <property type="entry name" value="Mur ligase, C-terminal domain"/>
    <property type="match status" value="1"/>
</dbReference>
<gene>
    <name evidence="21" type="ORF">HYN51_15275</name>
</gene>
<evidence type="ECO:0000259" key="20">
    <source>
        <dbReference type="Pfam" id="PF08245"/>
    </source>
</evidence>
<evidence type="ECO:0000256" key="5">
    <source>
        <dbReference type="ARBA" id="ARBA00008276"/>
    </source>
</evidence>
<dbReference type="GO" id="GO:0046656">
    <property type="term" value="P:folic acid biosynthetic process"/>
    <property type="evidence" value="ECO:0007669"/>
    <property type="project" value="UniProtKB-KW"/>
</dbReference>
<dbReference type="PROSITE" id="PS01011">
    <property type="entry name" value="FOLYLPOLYGLU_SYNT_1"/>
    <property type="match status" value="1"/>
</dbReference>
<dbReference type="GO" id="GO:0046654">
    <property type="term" value="P:tetrahydrofolate biosynthetic process"/>
    <property type="evidence" value="ECO:0007669"/>
    <property type="project" value="UniProtKB-UniPathway"/>
</dbReference>
<proteinExistence type="inferred from homology"/>
<evidence type="ECO:0000256" key="8">
    <source>
        <dbReference type="ARBA" id="ARBA00022598"/>
    </source>
</evidence>
<accession>A0A2Y9U2C4</accession>
<evidence type="ECO:0000256" key="2">
    <source>
        <dbReference type="ARBA" id="ARBA00002714"/>
    </source>
</evidence>
<dbReference type="UniPathway" id="UPA00077">
    <property type="reaction ID" value="UER00157"/>
</dbReference>
<feature type="domain" description="Mur ligase central" evidence="20">
    <location>
        <begin position="54"/>
        <end position="197"/>
    </location>
</feature>
<keyword evidence="11 18" id="KW-0067">ATP-binding</keyword>
<keyword evidence="22" id="KW-1185">Reference proteome</keyword>
<protein>
    <recommendedName>
        <fullName evidence="7 18">Dihydrofolate synthase/folylpolyglutamate synthase</fullName>
    </recommendedName>
</protein>
<comment type="similarity">
    <text evidence="5 18">Belongs to the folylpolyglutamate synthase family.</text>
</comment>
<dbReference type="InterPro" id="IPR001645">
    <property type="entry name" value="Folylpolyglutamate_synth"/>
</dbReference>
<dbReference type="EMBL" id="CP029185">
    <property type="protein sequence ID" value="AWH89779.1"/>
    <property type="molecule type" value="Genomic_DNA"/>
</dbReference>
<keyword evidence="12" id="KW-0460">Magnesium</keyword>
<evidence type="ECO:0000256" key="7">
    <source>
        <dbReference type="ARBA" id="ARBA00019357"/>
    </source>
</evidence>
<dbReference type="GO" id="GO:0005524">
    <property type="term" value="F:ATP binding"/>
    <property type="evidence" value="ECO:0007669"/>
    <property type="project" value="UniProtKB-KW"/>
</dbReference>
<evidence type="ECO:0000256" key="16">
    <source>
        <dbReference type="ARBA" id="ARBA00049035"/>
    </source>
</evidence>
<dbReference type="RefSeq" id="WP_108901822.1">
    <property type="nucleotide sequence ID" value="NZ_CP029185.2"/>
</dbReference>
<dbReference type="PIRSF" id="PIRSF001563">
    <property type="entry name" value="Folylpolyglu_synth"/>
    <property type="match status" value="1"/>
</dbReference>
<dbReference type="Proteomes" id="UP000244908">
    <property type="component" value="Chromosome"/>
</dbReference>
<comment type="catalytic activity">
    <reaction evidence="14">
        <text>(6S)-5,6,7,8-tetrahydrofolyl-(gamma-L-Glu)(n) + L-glutamate + ATP = (6S)-5,6,7,8-tetrahydrofolyl-(gamma-L-Glu)(n+1) + ADP + phosphate + H(+)</text>
        <dbReference type="Rhea" id="RHEA:10580"/>
        <dbReference type="Rhea" id="RHEA-COMP:14738"/>
        <dbReference type="Rhea" id="RHEA-COMP:14740"/>
        <dbReference type="ChEBI" id="CHEBI:15378"/>
        <dbReference type="ChEBI" id="CHEBI:29985"/>
        <dbReference type="ChEBI" id="CHEBI:30616"/>
        <dbReference type="ChEBI" id="CHEBI:43474"/>
        <dbReference type="ChEBI" id="CHEBI:141005"/>
        <dbReference type="ChEBI" id="CHEBI:456216"/>
        <dbReference type="EC" id="6.3.2.17"/>
    </reaction>
</comment>
<evidence type="ECO:0000259" key="19">
    <source>
        <dbReference type="Pfam" id="PF02875"/>
    </source>
</evidence>
<dbReference type="KEGG" id="lpv:HYN51_15275"/>
<dbReference type="Pfam" id="PF02875">
    <property type="entry name" value="Mur_ligase_C"/>
    <property type="match status" value="1"/>
</dbReference>
<dbReference type="PROSITE" id="PS01012">
    <property type="entry name" value="FOLYLPOLYGLU_SYNT_2"/>
    <property type="match status" value="1"/>
</dbReference>
<evidence type="ECO:0000256" key="6">
    <source>
        <dbReference type="ARBA" id="ARBA00011245"/>
    </source>
</evidence>
<evidence type="ECO:0000256" key="10">
    <source>
        <dbReference type="ARBA" id="ARBA00022741"/>
    </source>
</evidence>
<comment type="pathway">
    <text evidence="3">Cofactor biosynthesis; tetrahydrofolate biosynthesis; 7,8-dihydrofolate from 2-amino-4-hydroxy-6-hydroxymethyl-7,8-dihydropteridine diphosphate and 4-aminobenzoate: step 2/2.</text>
</comment>
<dbReference type="FunFam" id="3.90.190.20:FF:000005">
    <property type="entry name" value="Dihydrofolate synthase/folylpolyglutamate synthase"/>
    <property type="match status" value="1"/>
</dbReference>
<keyword evidence="9" id="KW-0479">Metal-binding</keyword>
<evidence type="ECO:0000256" key="4">
    <source>
        <dbReference type="ARBA" id="ARBA00005150"/>
    </source>
</evidence>
<dbReference type="InterPro" id="IPR013221">
    <property type="entry name" value="Mur_ligase_cen"/>
</dbReference>
<comment type="catalytic activity">
    <reaction evidence="17">
        <text>7,8-dihydropteroate + L-glutamate + ATP = 7,8-dihydrofolate + ADP + phosphate + H(+)</text>
        <dbReference type="Rhea" id="RHEA:23584"/>
        <dbReference type="ChEBI" id="CHEBI:15378"/>
        <dbReference type="ChEBI" id="CHEBI:17839"/>
        <dbReference type="ChEBI" id="CHEBI:29985"/>
        <dbReference type="ChEBI" id="CHEBI:30616"/>
        <dbReference type="ChEBI" id="CHEBI:43474"/>
        <dbReference type="ChEBI" id="CHEBI:57451"/>
        <dbReference type="ChEBI" id="CHEBI:456216"/>
        <dbReference type="EC" id="6.3.2.12"/>
    </reaction>
</comment>
<feature type="domain" description="Mur ligase C-terminal" evidence="19">
    <location>
        <begin position="290"/>
        <end position="407"/>
    </location>
</feature>
<dbReference type="Gene3D" id="3.40.1190.10">
    <property type="entry name" value="Mur-like, catalytic domain"/>
    <property type="match status" value="1"/>
</dbReference>
<evidence type="ECO:0000256" key="1">
    <source>
        <dbReference type="ARBA" id="ARBA00001946"/>
    </source>
</evidence>
<dbReference type="InterPro" id="IPR036615">
    <property type="entry name" value="Mur_ligase_C_dom_sf"/>
</dbReference>
<dbReference type="PANTHER" id="PTHR11136:SF0">
    <property type="entry name" value="DIHYDROFOLATE SYNTHETASE-RELATED"/>
    <property type="match status" value="1"/>
</dbReference>
<name>A0A2Y9U2C4_9GAMM</name>
<dbReference type="FunFam" id="3.40.1190.10:FF:000004">
    <property type="entry name" value="Dihydrofolate synthase/folylpolyglutamate synthase"/>
    <property type="match status" value="1"/>
</dbReference>
<evidence type="ECO:0000256" key="12">
    <source>
        <dbReference type="ARBA" id="ARBA00022842"/>
    </source>
</evidence>
<evidence type="ECO:0000256" key="14">
    <source>
        <dbReference type="ARBA" id="ARBA00047493"/>
    </source>
</evidence>
<dbReference type="InterPro" id="IPR004101">
    <property type="entry name" value="Mur_ligase_C"/>
</dbReference>
<evidence type="ECO:0000256" key="3">
    <source>
        <dbReference type="ARBA" id="ARBA00004799"/>
    </source>
</evidence>
<evidence type="ECO:0000313" key="21">
    <source>
        <dbReference type="EMBL" id="AWH89779.1"/>
    </source>
</evidence>
<evidence type="ECO:0000256" key="15">
    <source>
        <dbReference type="ARBA" id="ARBA00047808"/>
    </source>
</evidence>
<comment type="catalytic activity">
    <reaction evidence="16">
        <text>(6R)-5,10-methylenetetrahydrofolyl-(gamma-L-Glu)(n) + L-glutamate + ATP = (6R)-5,10-methylenetetrahydrofolyl-(gamma-L-Glu)(n+1) + ADP + phosphate + H(+)</text>
        <dbReference type="Rhea" id="RHEA:51912"/>
        <dbReference type="Rhea" id="RHEA-COMP:13257"/>
        <dbReference type="Rhea" id="RHEA-COMP:13258"/>
        <dbReference type="ChEBI" id="CHEBI:15378"/>
        <dbReference type="ChEBI" id="CHEBI:29985"/>
        <dbReference type="ChEBI" id="CHEBI:30616"/>
        <dbReference type="ChEBI" id="CHEBI:43474"/>
        <dbReference type="ChEBI" id="CHEBI:136572"/>
        <dbReference type="ChEBI" id="CHEBI:456216"/>
        <dbReference type="EC" id="6.3.2.17"/>
    </reaction>
</comment>
<evidence type="ECO:0000313" key="22">
    <source>
        <dbReference type="Proteomes" id="UP000244908"/>
    </source>
</evidence>
<evidence type="ECO:0000256" key="11">
    <source>
        <dbReference type="ARBA" id="ARBA00022840"/>
    </source>
</evidence>
<keyword evidence="8 18" id="KW-0436">Ligase</keyword>
<comment type="subunit">
    <text evidence="6">Monomer.</text>
</comment>
<reference evidence="21 22" key="1">
    <citation type="journal article" date="2019" name="Int. J. Syst. Evol. Microbiol.">
        <title>Limnobaculum parvum gen. nov., sp. nov., isolated from a freshwater lake.</title>
        <authorList>
            <person name="Baek C."/>
            <person name="Shin S.K."/>
            <person name="Yi H."/>
        </authorList>
    </citation>
    <scope>NUCLEOTIDE SEQUENCE [LARGE SCALE GENOMIC DNA]</scope>
    <source>
        <strain evidence="21 22">HYN0051</strain>
    </source>
</reference>
<dbReference type="NCBIfam" id="NF008101">
    <property type="entry name" value="PRK10846.1"/>
    <property type="match status" value="1"/>
</dbReference>
<dbReference type="GO" id="GO:0004326">
    <property type="term" value="F:tetrahydrofolylpolyglutamate synthase activity"/>
    <property type="evidence" value="ECO:0007669"/>
    <property type="project" value="UniProtKB-EC"/>
</dbReference>
<dbReference type="GO" id="GO:0008841">
    <property type="term" value="F:dihydrofolate synthase activity"/>
    <property type="evidence" value="ECO:0007669"/>
    <property type="project" value="UniProtKB-EC"/>
</dbReference>
<evidence type="ECO:0000256" key="13">
    <source>
        <dbReference type="ARBA" id="ARBA00022909"/>
    </source>
</evidence>
<dbReference type="GO" id="GO:0046872">
    <property type="term" value="F:metal ion binding"/>
    <property type="evidence" value="ECO:0007669"/>
    <property type="project" value="UniProtKB-KW"/>
</dbReference>
<dbReference type="AlphaFoldDB" id="A0A2Y9U2C4"/>
<comment type="pathway">
    <text evidence="4">Cofactor biosynthesis; tetrahydrofolylpolyglutamate biosynthesis.</text>
</comment>
<comment type="catalytic activity">
    <reaction evidence="15">
        <text>10-formyltetrahydrofolyl-(gamma-L-Glu)(n) + L-glutamate + ATP = 10-formyltetrahydrofolyl-(gamma-L-Glu)(n+1) + ADP + phosphate + H(+)</text>
        <dbReference type="Rhea" id="RHEA:51904"/>
        <dbReference type="Rhea" id="RHEA-COMP:13088"/>
        <dbReference type="Rhea" id="RHEA-COMP:14300"/>
        <dbReference type="ChEBI" id="CHEBI:15378"/>
        <dbReference type="ChEBI" id="CHEBI:29985"/>
        <dbReference type="ChEBI" id="CHEBI:30616"/>
        <dbReference type="ChEBI" id="CHEBI:43474"/>
        <dbReference type="ChEBI" id="CHEBI:134413"/>
        <dbReference type="ChEBI" id="CHEBI:456216"/>
        <dbReference type="EC" id="6.3.2.17"/>
    </reaction>
</comment>
<organism evidence="21 22">
    <name type="scientific">Limnobaculum parvum</name>
    <dbReference type="NCBI Taxonomy" id="2172103"/>
    <lineage>
        <taxon>Bacteria</taxon>
        <taxon>Pseudomonadati</taxon>
        <taxon>Pseudomonadota</taxon>
        <taxon>Gammaproteobacteria</taxon>
        <taxon>Enterobacterales</taxon>
        <taxon>Budviciaceae</taxon>
        <taxon>Limnobaculum</taxon>
    </lineage>
</organism>
<dbReference type="SUPFAM" id="SSF53244">
    <property type="entry name" value="MurD-like peptide ligases, peptide-binding domain"/>
    <property type="match status" value="1"/>
</dbReference>
<comment type="function">
    <text evidence="2 18">Functions in two distinct reactions of the de novo folate biosynthetic pathway. Catalyzes the addition of a glutamate residue to dihydropteroate (7,8-dihydropteroate or H2Pte) to form dihydrofolate (7,8-dihydrofolate monoglutamate or H2Pte-Glu). Also catalyzes successive additions of L-glutamate to tetrahydrofolate or 10-formyltetrahydrofolate or 5,10-methylenetetrahydrofolate, leading to folylpolyglutamate derivatives.</text>
</comment>
<sequence>MKDLEIPQATSPLASWLYYLEHLHSKAIELGLERVRLVAERLDLLKPAPYVFTVAGTNGKGTTCRTLETILMAEGYRVGVYSSPHLVRYTERVRIQGQELAESDHTQAFSLIEQGRGETSLTYFEFGTLSAFQLFKQARLDVVILEVGLGGRLDATNIVDADVAVVTSIALDHTDWLGFDRESIGREKAGIFRSARPAVVGEPDMPQSIVDVAHQLNAHLYCRGHEWSFSVNPTGDSWSWQANGEQLTSLPLPNVPLANAATAMAALHYSSLSLGDDAIHQGLKQTSLPGRFQIIGQSPLRILDVAHNPHAAGYLAERLAALPKLGGKVYAVIGMLSDKDIEGTLALLKPQVDIWYCAPLEGPRGATAGQLAQYLPQPHIFSDVKQAWNQALQDSGSQDTIIVCGSFHTVAHVMEALESCTGEQDG</sequence>
<dbReference type="PANTHER" id="PTHR11136">
    <property type="entry name" value="FOLYLPOLYGLUTAMATE SYNTHASE-RELATED"/>
    <property type="match status" value="1"/>
</dbReference>